<dbReference type="Pfam" id="PF10377">
    <property type="entry name" value="ATG11"/>
    <property type="match status" value="1"/>
</dbReference>
<dbReference type="PANTHER" id="PTHR13222">
    <property type="entry name" value="RB1-INDUCIBLE COILED-COIL"/>
    <property type="match status" value="1"/>
</dbReference>
<dbReference type="AlphaFoldDB" id="A0A7S2UC73"/>
<proteinExistence type="predicted"/>
<sequence length="102" mass="11147">MGSEDEPNDKISHSNFEVGDVGLFMPTGRGTGGKRTYVAFHSSCPHRYLSTDSIDGTHDFVLGRIVYQEDLVAGARGTDSNPYGLNVGTKFWVLTVEVIRVP</sequence>
<dbReference type="GO" id="GO:0034517">
    <property type="term" value="P:ribophagy"/>
    <property type="evidence" value="ECO:0007669"/>
    <property type="project" value="TreeGrafter"/>
</dbReference>
<dbReference type="GO" id="GO:0019901">
    <property type="term" value="F:protein kinase binding"/>
    <property type="evidence" value="ECO:0007669"/>
    <property type="project" value="TreeGrafter"/>
</dbReference>
<dbReference type="GO" id="GO:0061709">
    <property type="term" value="P:reticulophagy"/>
    <property type="evidence" value="ECO:0007669"/>
    <property type="project" value="TreeGrafter"/>
</dbReference>
<dbReference type="PANTHER" id="PTHR13222:SF1">
    <property type="entry name" value="RB1-INDUCIBLE COILED-COIL PROTEIN 1"/>
    <property type="match status" value="1"/>
</dbReference>
<reference evidence="4" key="1">
    <citation type="submission" date="2021-01" db="EMBL/GenBank/DDBJ databases">
        <authorList>
            <person name="Corre E."/>
            <person name="Pelletier E."/>
            <person name="Niang G."/>
            <person name="Scheremetjew M."/>
            <person name="Finn R."/>
            <person name="Kale V."/>
            <person name="Holt S."/>
            <person name="Cochrane G."/>
            <person name="Meng A."/>
            <person name="Brown T."/>
            <person name="Cohen L."/>
        </authorList>
    </citation>
    <scope>NUCLEOTIDE SEQUENCE</scope>
    <source>
        <strain evidence="4">CCMP2084</strain>
    </source>
</reference>
<keyword evidence="2" id="KW-0175">Coiled coil</keyword>
<evidence type="ECO:0000313" key="4">
    <source>
        <dbReference type="EMBL" id="CAD9815386.1"/>
    </source>
</evidence>
<gene>
    <name evidence="4" type="ORF">ASEP1449_LOCUS7212</name>
</gene>
<keyword evidence="1" id="KW-0072">Autophagy</keyword>
<name>A0A7S2UC73_9STRA</name>
<dbReference type="EMBL" id="HBHQ01010721">
    <property type="protein sequence ID" value="CAD9815386.1"/>
    <property type="molecule type" value="Transcribed_RNA"/>
</dbReference>
<dbReference type="GO" id="GO:0000045">
    <property type="term" value="P:autophagosome assembly"/>
    <property type="evidence" value="ECO:0007669"/>
    <property type="project" value="InterPro"/>
</dbReference>
<evidence type="ECO:0000256" key="1">
    <source>
        <dbReference type="ARBA" id="ARBA00023006"/>
    </source>
</evidence>
<dbReference type="GO" id="GO:0034045">
    <property type="term" value="C:phagophore assembly site membrane"/>
    <property type="evidence" value="ECO:0007669"/>
    <property type="project" value="TreeGrafter"/>
</dbReference>
<evidence type="ECO:0000256" key="2">
    <source>
        <dbReference type="ARBA" id="ARBA00023054"/>
    </source>
</evidence>
<dbReference type="InterPro" id="IPR040040">
    <property type="entry name" value="ATG11"/>
</dbReference>
<protein>
    <recommendedName>
        <fullName evidence="3">Autophagy-related protein 11 C-terminal domain-containing protein</fullName>
    </recommendedName>
</protein>
<dbReference type="GO" id="GO:0000422">
    <property type="term" value="P:autophagy of mitochondrion"/>
    <property type="evidence" value="ECO:0007669"/>
    <property type="project" value="TreeGrafter"/>
</dbReference>
<dbReference type="GO" id="GO:0034727">
    <property type="term" value="P:piecemeal microautophagy of the nucleus"/>
    <property type="evidence" value="ECO:0007669"/>
    <property type="project" value="TreeGrafter"/>
</dbReference>
<accession>A0A7S2UC73</accession>
<dbReference type="InterPro" id="IPR019460">
    <property type="entry name" value="Atg11_C"/>
</dbReference>
<dbReference type="GO" id="GO:1990316">
    <property type="term" value="C:Atg1/ULK1 kinase complex"/>
    <property type="evidence" value="ECO:0007669"/>
    <property type="project" value="TreeGrafter"/>
</dbReference>
<feature type="domain" description="Autophagy-related protein 11 C-terminal" evidence="3">
    <location>
        <begin position="5"/>
        <end position="97"/>
    </location>
</feature>
<organism evidence="4">
    <name type="scientific">Attheya septentrionalis</name>
    <dbReference type="NCBI Taxonomy" id="420275"/>
    <lineage>
        <taxon>Eukaryota</taxon>
        <taxon>Sar</taxon>
        <taxon>Stramenopiles</taxon>
        <taxon>Ochrophyta</taxon>
        <taxon>Bacillariophyta</taxon>
        <taxon>Coscinodiscophyceae</taxon>
        <taxon>Chaetocerotophycidae</taxon>
        <taxon>Chaetocerotales</taxon>
        <taxon>Attheyaceae</taxon>
        <taxon>Attheya</taxon>
    </lineage>
</organism>
<dbReference type="GO" id="GO:0060090">
    <property type="term" value="F:molecular adaptor activity"/>
    <property type="evidence" value="ECO:0007669"/>
    <property type="project" value="TreeGrafter"/>
</dbReference>
<evidence type="ECO:0000259" key="3">
    <source>
        <dbReference type="Pfam" id="PF10377"/>
    </source>
</evidence>